<dbReference type="EMBL" id="CADCTC010000161">
    <property type="protein sequence ID" value="CAA9263627.1"/>
    <property type="molecule type" value="Genomic_DNA"/>
</dbReference>
<sequence length="119" mass="13098">MAAEPRTEESPDTPHRPDAPHIGEIKKLGVAGDTLYEESLQPGVERAQVSPGDQVVTADDEQVGEVRFVRPNCVVVSRGRKADLYVPFDAVLSSREHRVVVNTLATQIDRLGWETPPSR</sequence>
<feature type="region of interest" description="Disordered" evidence="1">
    <location>
        <begin position="1"/>
        <end position="22"/>
    </location>
</feature>
<organism evidence="2">
    <name type="scientific">uncultured Chloroflexota bacterium</name>
    <dbReference type="NCBI Taxonomy" id="166587"/>
    <lineage>
        <taxon>Bacteria</taxon>
        <taxon>Bacillati</taxon>
        <taxon>Chloroflexota</taxon>
        <taxon>environmental samples</taxon>
    </lineage>
</organism>
<reference evidence="2" key="1">
    <citation type="submission" date="2020-02" db="EMBL/GenBank/DDBJ databases">
        <authorList>
            <person name="Meier V. D."/>
        </authorList>
    </citation>
    <scope>NUCLEOTIDE SEQUENCE</scope>
    <source>
        <strain evidence="2">AVDCRST_MAG77</strain>
    </source>
</reference>
<evidence type="ECO:0000313" key="2">
    <source>
        <dbReference type="EMBL" id="CAA9263627.1"/>
    </source>
</evidence>
<dbReference type="AlphaFoldDB" id="A0A6J4IYV7"/>
<accession>A0A6J4IYV7</accession>
<evidence type="ECO:0000256" key="1">
    <source>
        <dbReference type="SAM" id="MobiDB-lite"/>
    </source>
</evidence>
<protein>
    <submittedName>
        <fullName evidence="2">Uncharacterized protein</fullName>
    </submittedName>
</protein>
<proteinExistence type="predicted"/>
<gene>
    <name evidence="2" type="ORF">AVDCRST_MAG77-2726</name>
</gene>
<name>A0A6J4IYV7_9CHLR</name>